<dbReference type="InterPro" id="IPR004113">
    <property type="entry name" value="FAD-bd_oxidored_4_C"/>
</dbReference>
<evidence type="ECO:0000256" key="2">
    <source>
        <dbReference type="ARBA" id="ARBA00022630"/>
    </source>
</evidence>
<proteinExistence type="predicted"/>
<dbReference type="AlphaFoldDB" id="X1C334"/>
<name>X1C334_9ZZZZ</name>
<feature type="domain" description="FAD-binding oxidoreductase/transferase type 4 C-terminal" evidence="5">
    <location>
        <begin position="1"/>
        <end position="112"/>
    </location>
</feature>
<comment type="cofactor">
    <cofactor evidence="1">
        <name>FAD</name>
        <dbReference type="ChEBI" id="CHEBI:57692"/>
    </cofactor>
</comment>
<dbReference type="Pfam" id="PF02913">
    <property type="entry name" value="FAD-oxidase_C"/>
    <property type="match status" value="1"/>
</dbReference>
<dbReference type="FunFam" id="1.10.45.10:FF:000001">
    <property type="entry name" value="D-lactate dehydrogenase mitochondrial"/>
    <property type="match status" value="1"/>
</dbReference>
<dbReference type="PANTHER" id="PTHR42934">
    <property type="entry name" value="GLYCOLATE OXIDASE SUBUNIT GLCD"/>
    <property type="match status" value="1"/>
</dbReference>
<protein>
    <recommendedName>
        <fullName evidence="5">FAD-binding oxidoreductase/transferase type 4 C-terminal domain-containing protein</fullName>
    </recommendedName>
</protein>
<dbReference type="Gene3D" id="1.10.45.10">
    <property type="entry name" value="Vanillyl-alcohol Oxidase, Chain A, domain 4"/>
    <property type="match status" value="1"/>
</dbReference>
<dbReference type="GO" id="GO:0050660">
    <property type="term" value="F:flavin adenine dinucleotide binding"/>
    <property type="evidence" value="ECO:0007669"/>
    <property type="project" value="InterPro"/>
</dbReference>
<feature type="non-terminal residue" evidence="6">
    <location>
        <position position="1"/>
    </location>
</feature>
<dbReference type="GO" id="GO:0016491">
    <property type="term" value="F:oxidoreductase activity"/>
    <property type="evidence" value="ECO:0007669"/>
    <property type="project" value="UniProtKB-KW"/>
</dbReference>
<evidence type="ECO:0000256" key="4">
    <source>
        <dbReference type="ARBA" id="ARBA00023002"/>
    </source>
</evidence>
<keyword evidence="4" id="KW-0560">Oxidoreductase</keyword>
<reference evidence="6" key="1">
    <citation type="journal article" date="2014" name="Front. Microbiol.">
        <title>High frequency of phylogenetically diverse reductive dehalogenase-homologous genes in deep subseafloor sedimentary metagenomes.</title>
        <authorList>
            <person name="Kawai M."/>
            <person name="Futagami T."/>
            <person name="Toyoda A."/>
            <person name="Takaki Y."/>
            <person name="Nishi S."/>
            <person name="Hori S."/>
            <person name="Arai W."/>
            <person name="Tsubouchi T."/>
            <person name="Morono Y."/>
            <person name="Uchiyama I."/>
            <person name="Ito T."/>
            <person name="Fujiyama A."/>
            <person name="Inagaki F."/>
            <person name="Takami H."/>
        </authorList>
    </citation>
    <scope>NUCLEOTIDE SEQUENCE</scope>
    <source>
        <strain evidence="6">Expedition CK06-06</strain>
    </source>
</reference>
<gene>
    <name evidence="6" type="ORF">S01H4_21270</name>
</gene>
<keyword evidence="2" id="KW-0285">Flavoprotein</keyword>
<dbReference type="InterPro" id="IPR016164">
    <property type="entry name" value="FAD-linked_Oxase-like_C"/>
</dbReference>
<organism evidence="6">
    <name type="scientific">marine sediment metagenome</name>
    <dbReference type="NCBI Taxonomy" id="412755"/>
    <lineage>
        <taxon>unclassified sequences</taxon>
        <taxon>metagenomes</taxon>
        <taxon>ecological metagenomes</taxon>
    </lineage>
</organism>
<dbReference type="EMBL" id="BART01009620">
    <property type="protein sequence ID" value="GAG78806.1"/>
    <property type="molecule type" value="Genomic_DNA"/>
</dbReference>
<comment type="caution">
    <text evidence="6">The sequence shown here is derived from an EMBL/GenBank/DDBJ whole genome shotgun (WGS) entry which is preliminary data.</text>
</comment>
<dbReference type="PANTHER" id="PTHR42934:SF3">
    <property type="entry name" value="D-LACTATE DEHYDROGENASE"/>
    <property type="match status" value="1"/>
</dbReference>
<sequence length="115" mass="12748">SKVLSLIKGIDSLSRKHSVSFAKFGHLGDGNIHVYILQKNINDTTWEKVKSEAVQELFELTISLGGLISGEHGIGLVKKKYLSLVMSETQIELMKGIKKVFDPHNILNPGKIFDS</sequence>
<evidence type="ECO:0000256" key="3">
    <source>
        <dbReference type="ARBA" id="ARBA00022827"/>
    </source>
</evidence>
<evidence type="ECO:0000256" key="1">
    <source>
        <dbReference type="ARBA" id="ARBA00001974"/>
    </source>
</evidence>
<evidence type="ECO:0000313" key="6">
    <source>
        <dbReference type="EMBL" id="GAG78806.1"/>
    </source>
</evidence>
<accession>X1C334</accession>
<dbReference type="Gene3D" id="3.30.70.2740">
    <property type="match status" value="1"/>
</dbReference>
<dbReference type="SUPFAM" id="SSF55103">
    <property type="entry name" value="FAD-linked oxidases, C-terminal domain"/>
    <property type="match status" value="1"/>
</dbReference>
<evidence type="ECO:0000259" key="5">
    <source>
        <dbReference type="Pfam" id="PF02913"/>
    </source>
</evidence>
<keyword evidence="3" id="KW-0274">FAD</keyword>
<dbReference type="InterPro" id="IPR051914">
    <property type="entry name" value="FAD-linked_OxidoTrans_Type4"/>
</dbReference>
<dbReference type="InterPro" id="IPR016171">
    <property type="entry name" value="Vanillyl_alc_oxidase_C-sub2"/>
</dbReference>